<dbReference type="GO" id="GO:0005524">
    <property type="term" value="F:ATP binding"/>
    <property type="evidence" value="ECO:0007669"/>
    <property type="project" value="UniProtKB-KW"/>
</dbReference>
<dbReference type="EMBL" id="BDGJ01000073">
    <property type="protein sequence ID" value="GAW92382.1"/>
    <property type="molecule type" value="Genomic_DNA"/>
</dbReference>
<gene>
    <name evidence="1" type="ORF">KKC1_15370</name>
</gene>
<keyword evidence="1" id="KW-0067">ATP-binding</keyword>
<proteinExistence type="predicted"/>
<sequence>MPQIYLDIPYSDREQYLADLFEAKDARRANRVKRLKKAGFPVHKTLEDFDWKAVTLPETTKYN</sequence>
<accession>A0A1Z5HS88</accession>
<keyword evidence="1" id="KW-0547">Nucleotide-binding</keyword>
<reference evidence="2" key="1">
    <citation type="journal article" date="2017" name="Appl. Environ. Microbiol.">
        <title>Genomic analysis of Calderihabitans maritimus KKC1, a thermophilic hydrogenogenic carboxydotrophic bacterium isolated from marine sediment.</title>
        <authorList>
            <person name="Omae K."/>
            <person name="Yoneda Y."/>
            <person name="Fukuyama Y."/>
            <person name="Yoshida T."/>
            <person name="Sako Y."/>
        </authorList>
    </citation>
    <scope>NUCLEOTIDE SEQUENCE [LARGE SCALE GENOMIC DNA]</scope>
    <source>
        <strain evidence="2">KKC1</strain>
    </source>
</reference>
<protein>
    <submittedName>
        <fullName evidence="1">IstB domain-containing protein ATP-binding protein</fullName>
    </submittedName>
</protein>
<comment type="caution">
    <text evidence="1">The sequence shown here is derived from an EMBL/GenBank/DDBJ whole genome shotgun (WGS) entry which is preliminary data.</text>
</comment>
<dbReference type="AlphaFoldDB" id="A0A1Z5HS88"/>
<organism evidence="1 2">
    <name type="scientific">Calderihabitans maritimus</name>
    <dbReference type="NCBI Taxonomy" id="1246530"/>
    <lineage>
        <taxon>Bacteria</taxon>
        <taxon>Bacillati</taxon>
        <taxon>Bacillota</taxon>
        <taxon>Clostridia</taxon>
        <taxon>Neomoorellales</taxon>
        <taxon>Calderihabitantaceae</taxon>
        <taxon>Calderihabitans</taxon>
    </lineage>
</organism>
<keyword evidence="2" id="KW-1185">Reference proteome</keyword>
<dbReference type="Proteomes" id="UP000197032">
    <property type="component" value="Unassembled WGS sequence"/>
</dbReference>
<evidence type="ECO:0000313" key="2">
    <source>
        <dbReference type="Proteomes" id="UP000197032"/>
    </source>
</evidence>
<evidence type="ECO:0000313" key="1">
    <source>
        <dbReference type="EMBL" id="GAW92382.1"/>
    </source>
</evidence>
<name>A0A1Z5HS88_9FIRM</name>